<dbReference type="GO" id="GO:0016747">
    <property type="term" value="F:acyltransferase activity, transferring groups other than amino-acyl groups"/>
    <property type="evidence" value="ECO:0007669"/>
    <property type="project" value="InterPro"/>
</dbReference>
<evidence type="ECO:0000313" key="5">
    <source>
        <dbReference type="EMBL" id="SSA44305.1"/>
    </source>
</evidence>
<protein>
    <submittedName>
        <fullName evidence="4 5">Ribosomal protein S18 acetylase RimI</fullName>
    </submittedName>
</protein>
<dbReference type="Proteomes" id="UP000251571">
    <property type="component" value="Unassembled WGS sequence"/>
</dbReference>
<dbReference type="Pfam" id="PF00583">
    <property type="entry name" value="Acetyltransf_1"/>
    <property type="match status" value="1"/>
</dbReference>
<dbReference type="EMBL" id="QGDJ01000003">
    <property type="protein sequence ID" value="PWJ20287.1"/>
    <property type="molecule type" value="Genomic_DNA"/>
</dbReference>
<evidence type="ECO:0000313" key="6">
    <source>
        <dbReference type="Proteomes" id="UP000245839"/>
    </source>
</evidence>
<dbReference type="InterPro" id="IPR016181">
    <property type="entry name" value="Acyl_CoA_acyltransferase"/>
</dbReference>
<evidence type="ECO:0000313" key="7">
    <source>
        <dbReference type="Proteomes" id="UP000251571"/>
    </source>
</evidence>
<evidence type="ECO:0000313" key="4">
    <source>
        <dbReference type="EMBL" id="PWJ20287.1"/>
    </source>
</evidence>
<dbReference type="Proteomes" id="UP000245839">
    <property type="component" value="Unassembled WGS sequence"/>
</dbReference>
<dbReference type="CDD" id="cd04301">
    <property type="entry name" value="NAT_SF"/>
    <property type="match status" value="1"/>
</dbReference>
<keyword evidence="2" id="KW-0012">Acyltransferase</keyword>
<keyword evidence="1" id="KW-0808">Transferase</keyword>
<dbReference type="PROSITE" id="PS51186">
    <property type="entry name" value="GNAT"/>
    <property type="match status" value="1"/>
</dbReference>
<keyword evidence="6" id="KW-1185">Reference proteome</keyword>
<keyword evidence="5" id="KW-0687">Ribonucleoprotein</keyword>
<reference evidence="5 7" key="1">
    <citation type="submission" date="2016-10" db="EMBL/GenBank/DDBJ databases">
        <authorList>
            <person name="Cai Z."/>
        </authorList>
    </citation>
    <scope>NUCLEOTIDE SEQUENCE [LARGE SCALE GENOMIC DNA]</scope>
    <source>
        <strain evidence="5 7">DSM 25227</strain>
    </source>
</reference>
<reference evidence="4 6" key="2">
    <citation type="submission" date="2018-03" db="EMBL/GenBank/DDBJ databases">
        <title>Genomic Encyclopedia of Archaeal and Bacterial Type Strains, Phase II (KMG-II): from individual species to whole genera.</title>
        <authorList>
            <person name="Goeker M."/>
        </authorList>
    </citation>
    <scope>NUCLEOTIDE SEQUENCE [LARGE SCALE GENOMIC DNA]</scope>
    <source>
        <strain evidence="4 6">DSM 25227</strain>
    </source>
</reference>
<dbReference type="PANTHER" id="PTHR43877">
    <property type="entry name" value="AMINOALKYLPHOSPHONATE N-ACETYLTRANSFERASE-RELATED-RELATED"/>
    <property type="match status" value="1"/>
</dbReference>
<dbReference type="AlphaFoldDB" id="A0A2Y9AJI7"/>
<dbReference type="GO" id="GO:0005840">
    <property type="term" value="C:ribosome"/>
    <property type="evidence" value="ECO:0007669"/>
    <property type="project" value="UniProtKB-KW"/>
</dbReference>
<organism evidence="5 7">
    <name type="scientific">Jannaschia seohaensis</name>
    <dbReference type="NCBI Taxonomy" id="475081"/>
    <lineage>
        <taxon>Bacteria</taxon>
        <taxon>Pseudomonadati</taxon>
        <taxon>Pseudomonadota</taxon>
        <taxon>Alphaproteobacteria</taxon>
        <taxon>Rhodobacterales</taxon>
        <taxon>Roseobacteraceae</taxon>
        <taxon>Jannaschia</taxon>
    </lineage>
</organism>
<evidence type="ECO:0000256" key="1">
    <source>
        <dbReference type="ARBA" id="ARBA00022679"/>
    </source>
</evidence>
<dbReference type="SUPFAM" id="SSF55729">
    <property type="entry name" value="Acyl-CoA N-acyltransferases (Nat)"/>
    <property type="match status" value="1"/>
</dbReference>
<dbReference type="InterPro" id="IPR050832">
    <property type="entry name" value="Bact_Acetyltransf"/>
</dbReference>
<evidence type="ECO:0000259" key="3">
    <source>
        <dbReference type="PROSITE" id="PS51186"/>
    </source>
</evidence>
<gene>
    <name evidence="4" type="ORF">BCF38_103102</name>
    <name evidence="5" type="ORF">SAMN05421539_103102</name>
</gene>
<dbReference type="OrthoDB" id="9805924at2"/>
<name>A0A2Y9AJI7_9RHOB</name>
<feature type="domain" description="N-acetyltransferase" evidence="3">
    <location>
        <begin position="5"/>
        <end position="161"/>
    </location>
</feature>
<sequence length="161" mass="17069">MRDGDDIRQAEPRDLALLDAALRRLSEDIGDPHRADRAMLERALFGPRPSAVACIATAGEAAHGVTLFSPVFSTARGAAGLFVSDLWVAPEARGRGLGRALLRAAADEAADLWGAGFLRLIVHDHNEPARAFYDALGFESVTGETTLVLPGPALDSLRSSP</sequence>
<keyword evidence="5" id="KW-0689">Ribosomal protein</keyword>
<accession>A0A2Y9AJI7</accession>
<dbReference type="PANTHER" id="PTHR43877:SF2">
    <property type="entry name" value="AMINOALKYLPHOSPHONATE N-ACETYLTRANSFERASE-RELATED"/>
    <property type="match status" value="1"/>
</dbReference>
<dbReference type="InterPro" id="IPR000182">
    <property type="entry name" value="GNAT_dom"/>
</dbReference>
<dbReference type="EMBL" id="UETC01000003">
    <property type="protein sequence ID" value="SSA44305.1"/>
    <property type="molecule type" value="Genomic_DNA"/>
</dbReference>
<dbReference type="Gene3D" id="3.40.630.30">
    <property type="match status" value="1"/>
</dbReference>
<evidence type="ECO:0000256" key="2">
    <source>
        <dbReference type="ARBA" id="ARBA00023315"/>
    </source>
</evidence>
<proteinExistence type="predicted"/>
<dbReference type="RefSeq" id="WP_109563881.1">
    <property type="nucleotide sequence ID" value="NZ_QGDJ01000003.1"/>
</dbReference>